<dbReference type="EMBL" id="JABFNT010000045">
    <property type="protein sequence ID" value="NOJ79796.1"/>
    <property type="molecule type" value="Genomic_DNA"/>
</dbReference>
<dbReference type="Proteomes" id="UP000533080">
    <property type="component" value="Unassembled WGS sequence"/>
</dbReference>
<organism evidence="1 2">
    <name type="scientific">Myxococcus xanthus</name>
    <dbReference type="NCBI Taxonomy" id="34"/>
    <lineage>
        <taxon>Bacteria</taxon>
        <taxon>Pseudomonadati</taxon>
        <taxon>Myxococcota</taxon>
        <taxon>Myxococcia</taxon>
        <taxon>Myxococcales</taxon>
        <taxon>Cystobacterineae</taxon>
        <taxon>Myxococcaceae</taxon>
        <taxon>Myxococcus</taxon>
    </lineage>
</organism>
<accession>A0A7Y4MR98</accession>
<dbReference type="RefSeq" id="WP_171442042.1">
    <property type="nucleotide sequence ID" value="NZ_JABFNS010000041.1"/>
</dbReference>
<gene>
    <name evidence="1" type="ORF">HNV28_15850</name>
</gene>
<dbReference type="Gene3D" id="3.10.450.40">
    <property type="match status" value="1"/>
</dbReference>
<reference evidence="1 2" key="1">
    <citation type="submission" date="2020-05" db="EMBL/GenBank/DDBJ databases">
        <authorList>
            <person name="Whitworth D."/>
        </authorList>
    </citation>
    <scope>NUCLEOTIDE SEQUENCE [LARGE SCALE GENOMIC DNA]</scope>
    <source>
        <strain evidence="1 2">AM005</strain>
    </source>
</reference>
<dbReference type="SUPFAM" id="SSF160719">
    <property type="entry name" value="gpW/gp25-like"/>
    <property type="match status" value="1"/>
</dbReference>
<name>A0A7Y4MR98_MYXXA</name>
<sequence>MSRAPQNLLVPFRRDRKRDFATGTGAELLASKVRQVLLTEGATPHSTGELPWRTSFGAGLSRLRHQRNDTVLAELARVYIRDALARWLPGVRLVEFEVEQGEATISLLLRISEYDVEVAVRVPVTQ</sequence>
<protein>
    <recommendedName>
        <fullName evidence="3">IraD/Gp25-like domain-containing protein</fullName>
    </recommendedName>
</protein>
<evidence type="ECO:0000313" key="1">
    <source>
        <dbReference type="EMBL" id="NOJ79796.1"/>
    </source>
</evidence>
<evidence type="ECO:0000313" key="2">
    <source>
        <dbReference type="Proteomes" id="UP000533080"/>
    </source>
</evidence>
<proteinExistence type="predicted"/>
<evidence type="ECO:0008006" key="3">
    <source>
        <dbReference type="Google" id="ProtNLM"/>
    </source>
</evidence>
<comment type="caution">
    <text evidence="1">The sequence shown here is derived from an EMBL/GenBank/DDBJ whole genome shotgun (WGS) entry which is preliminary data.</text>
</comment>
<dbReference type="AlphaFoldDB" id="A0A7Y4MR98"/>